<dbReference type="InterPro" id="IPR037950">
    <property type="entry name" value="PgdA-like"/>
</dbReference>
<dbReference type="Proteomes" id="UP000016462">
    <property type="component" value="Unassembled WGS sequence"/>
</dbReference>
<dbReference type="GO" id="GO:0016810">
    <property type="term" value="F:hydrolase activity, acting on carbon-nitrogen (but not peptide) bonds"/>
    <property type="evidence" value="ECO:0007669"/>
    <property type="project" value="InterPro"/>
</dbReference>
<proteinExistence type="predicted"/>
<dbReference type="OrthoDB" id="9784220at2"/>
<dbReference type="InterPro" id="IPR011330">
    <property type="entry name" value="Glyco_hydro/deAcase_b/a-brl"/>
</dbReference>
<dbReference type="PANTHER" id="PTHR47561">
    <property type="entry name" value="POLYSACCHARIDE DEACETYLASE FAMILY PROTEIN (AFU_ORTHOLOGUE AFUA_6G05030)"/>
    <property type="match status" value="1"/>
</dbReference>
<evidence type="ECO:0000259" key="1">
    <source>
        <dbReference type="PROSITE" id="PS51677"/>
    </source>
</evidence>
<dbReference type="SUPFAM" id="SSF88713">
    <property type="entry name" value="Glycoside hydrolase/deacetylase"/>
    <property type="match status" value="1"/>
</dbReference>
<name>U1MT70_9MICO</name>
<dbReference type="CDD" id="cd10938">
    <property type="entry name" value="CE4_HpPgdA_like"/>
    <property type="match status" value="1"/>
</dbReference>
<keyword evidence="3" id="KW-1185">Reference proteome</keyword>
<dbReference type="EMBL" id="ASHR01000010">
    <property type="protein sequence ID" value="ERG65146.1"/>
    <property type="molecule type" value="Genomic_DNA"/>
</dbReference>
<dbReference type="InterPro" id="IPR002509">
    <property type="entry name" value="NODB_dom"/>
</dbReference>
<gene>
    <name evidence="2" type="ORF">L332_11935</name>
</gene>
<protein>
    <recommendedName>
        <fullName evidence="1">NodB homology domain-containing protein</fullName>
    </recommendedName>
</protein>
<comment type="caution">
    <text evidence="2">The sequence shown here is derived from an EMBL/GenBank/DDBJ whole genome shotgun (WGS) entry which is preliminary data.</text>
</comment>
<organism evidence="2 3">
    <name type="scientific">Agrococcus pavilionensis RW1</name>
    <dbReference type="NCBI Taxonomy" id="1330458"/>
    <lineage>
        <taxon>Bacteria</taxon>
        <taxon>Bacillati</taxon>
        <taxon>Actinomycetota</taxon>
        <taxon>Actinomycetes</taxon>
        <taxon>Micrococcales</taxon>
        <taxon>Microbacteriaceae</taxon>
        <taxon>Agrococcus</taxon>
    </lineage>
</organism>
<dbReference type="PROSITE" id="PS51677">
    <property type="entry name" value="NODB"/>
    <property type="match status" value="1"/>
</dbReference>
<reference evidence="2 3" key="1">
    <citation type="journal article" date="2013" name="Genome Announc.">
        <title>First draft genome sequence from a member of the genus agrococcus, isolated from modern microbialites.</title>
        <authorList>
            <person name="White R.A.III."/>
            <person name="Grassa C.J."/>
            <person name="Suttle C.A."/>
        </authorList>
    </citation>
    <scope>NUCLEOTIDE SEQUENCE [LARGE SCALE GENOMIC DNA]</scope>
    <source>
        <strain evidence="2 3">RW1</strain>
    </source>
</reference>
<sequence>MEPKQPWQWSEAEWRAHVEHVRAGRALVDPDPSKRWPGGAKVAVALSFDSDHETPALRDGETSPGRMAQGEYGARVGVPRILELLRKHEAPSSFYMPAVCALLRPDEAPGYVAAGHEVGIHGWIHERNTLLSRDDELELIVRALDVFESQLGYRPTGIRTPSWDFSGSTLSVIRELGFVYDSSLMADNEPYELVEHGERTGVIEIPVEWTRDDAPYLMMDRYGGLRPHMPPRQLLQIWIDEFDAARAEGGLFQLTLHPHIIGYRSRLKILDDLLAHIRSFDDVWIGTHADIATHVSPLLQDISREEHA</sequence>
<dbReference type="Gene3D" id="3.20.20.370">
    <property type="entry name" value="Glycoside hydrolase/deacetylase"/>
    <property type="match status" value="1"/>
</dbReference>
<dbReference type="Pfam" id="PF01522">
    <property type="entry name" value="Polysacc_deac_1"/>
    <property type="match status" value="1"/>
</dbReference>
<dbReference type="RefSeq" id="WP_021009744.1">
    <property type="nucleotide sequence ID" value="NZ_ASHR01000010.1"/>
</dbReference>
<dbReference type="GO" id="GO:0005975">
    <property type="term" value="P:carbohydrate metabolic process"/>
    <property type="evidence" value="ECO:0007669"/>
    <property type="project" value="InterPro"/>
</dbReference>
<dbReference type="PANTHER" id="PTHR47561:SF1">
    <property type="entry name" value="POLYSACCHARIDE DEACETYLASE FAMILY PROTEIN (AFU_ORTHOLOGUE AFUA_6G05030)"/>
    <property type="match status" value="1"/>
</dbReference>
<evidence type="ECO:0000313" key="3">
    <source>
        <dbReference type="Proteomes" id="UP000016462"/>
    </source>
</evidence>
<dbReference type="AlphaFoldDB" id="U1MT70"/>
<evidence type="ECO:0000313" key="2">
    <source>
        <dbReference type="EMBL" id="ERG65146.1"/>
    </source>
</evidence>
<feature type="domain" description="NodB homology" evidence="1">
    <location>
        <begin position="62"/>
        <end position="286"/>
    </location>
</feature>
<accession>U1MT70</accession>